<feature type="transmembrane region" description="Helical" evidence="1">
    <location>
        <begin position="39"/>
        <end position="61"/>
    </location>
</feature>
<name>A0A0E9WU41_ANGAN</name>
<reference evidence="2" key="1">
    <citation type="submission" date="2014-11" db="EMBL/GenBank/DDBJ databases">
        <authorList>
            <person name="Amaro Gonzalez C."/>
        </authorList>
    </citation>
    <scope>NUCLEOTIDE SEQUENCE</scope>
</reference>
<organism evidence="2">
    <name type="scientific">Anguilla anguilla</name>
    <name type="common">European freshwater eel</name>
    <name type="synonym">Muraena anguilla</name>
    <dbReference type="NCBI Taxonomy" id="7936"/>
    <lineage>
        <taxon>Eukaryota</taxon>
        <taxon>Metazoa</taxon>
        <taxon>Chordata</taxon>
        <taxon>Craniata</taxon>
        <taxon>Vertebrata</taxon>
        <taxon>Euteleostomi</taxon>
        <taxon>Actinopterygii</taxon>
        <taxon>Neopterygii</taxon>
        <taxon>Teleostei</taxon>
        <taxon>Anguilliformes</taxon>
        <taxon>Anguillidae</taxon>
        <taxon>Anguilla</taxon>
    </lineage>
</organism>
<feature type="transmembrane region" description="Helical" evidence="1">
    <location>
        <begin position="7"/>
        <end position="27"/>
    </location>
</feature>
<keyword evidence="1" id="KW-1133">Transmembrane helix</keyword>
<protein>
    <submittedName>
        <fullName evidence="2">Uncharacterized protein</fullName>
    </submittedName>
</protein>
<proteinExistence type="predicted"/>
<accession>A0A0E9WU41</accession>
<evidence type="ECO:0000256" key="1">
    <source>
        <dbReference type="SAM" id="Phobius"/>
    </source>
</evidence>
<keyword evidence="1" id="KW-0812">Transmembrane</keyword>
<reference evidence="2" key="2">
    <citation type="journal article" date="2015" name="Fish Shellfish Immunol.">
        <title>Early steps in the European eel (Anguilla anguilla)-Vibrio vulnificus interaction in the gills: Role of the RtxA13 toxin.</title>
        <authorList>
            <person name="Callol A."/>
            <person name="Pajuelo D."/>
            <person name="Ebbesson L."/>
            <person name="Teles M."/>
            <person name="MacKenzie S."/>
            <person name="Amaro C."/>
        </authorList>
    </citation>
    <scope>NUCLEOTIDE SEQUENCE</scope>
</reference>
<dbReference type="EMBL" id="GBXM01015569">
    <property type="protein sequence ID" value="JAH93008.1"/>
    <property type="molecule type" value="Transcribed_RNA"/>
</dbReference>
<evidence type="ECO:0000313" key="2">
    <source>
        <dbReference type="EMBL" id="JAH93008.1"/>
    </source>
</evidence>
<sequence>MFNLSANCVYLSLNLVFIQPLIISNSWTANENFLLYLRVVLHVSGLVAIHQFCLNFVQILLKDLQIIQILNSFYVNVI</sequence>
<dbReference type="AlphaFoldDB" id="A0A0E9WU41"/>
<keyword evidence="1" id="KW-0472">Membrane</keyword>